<reference evidence="1" key="1">
    <citation type="submission" date="2020-06" db="EMBL/GenBank/DDBJ databases">
        <authorList>
            <person name="Li T."/>
            <person name="Hu X."/>
            <person name="Zhang T."/>
            <person name="Song X."/>
            <person name="Zhang H."/>
            <person name="Dai N."/>
            <person name="Sheng W."/>
            <person name="Hou X."/>
            <person name="Wei L."/>
        </authorList>
    </citation>
    <scope>NUCLEOTIDE SEQUENCE</scope>
    <source>
        <strain evidence="1">KEN1</strain>
        <tissue evidence="1">Leaf</tissue>
    </source>
</reference>
<protein>
    <submittedName>
        <fullName evidence="1">Mitochondrial protein</fullName>
    </submittedName>
</protein>
<comment type="caution">
    <text evidence="1">The sequence shown here is derived from an EMBL/GenBank/DDBJ whole genome shotgun (WGS) entry which is preliminary data.</text>
</comment>
<dbReference type="AlphaFoldDB" id="A0AAW2XIZ9"/>
<dbReference type="EMBL" id="JACGWN010000003">
    <property type="protein sequence ID" value="KAL0454018.1"/>
    <property type="molecule type" value="Genomic_DNA"/>
</dbReference>
<organism evidence="1">
    <name type="scientific">Sesamum latifolium</name>
    <dbReference type="NCBI Taxonomy" id="2727402"/>
    <lineage>
        <taxon>Eukaryota</taxon>
        <taxon>Viridiplantae</taxon>
        <taxon>Streptophyta</taxon>
        <taxon>Embryophyta</taxon>
        <taxon>Tracheophyta</taxon>
        <taxon>Spermatophyta</taxon>
        <taxon>Magnoliopsida</taxon>
        <taxon>eudicotyledons</taxon>
        <taxon>Gunneridae</taxon>
        <taxon>Pentapetalae</taxon>
        <taxon>asterids</taxon>
        <taxon>lamiids</taxon>
        <taxon>Lamiales</taxon>
        <taxon>Pedaliaceae</taxon>
        <taxon>Sesamum</taxon>
    </lineage>
</organism>
<reference evidence="1" key="2">
    <citation type="journal article" date="2024" name="Plant">
        <title>Genomic evolution and insights into agronomic trait innovations of Sesamum species.</title>
        <authorList>
            <person name="Miao H."/>
            <person name="Wang L."/>
            <person name="Qu L."/>
            <person name="Liu H."/>
            <person name="Sun Y."/>
            <person name="Le M."/>
            <person name="Wang Q."/>
            <person name="Wei S."/>
            <person name="Zheng Y."/>
            <person name="Lin W."/>
            <person name="Duan Y."/>
            <person name="Cao H."/>
            <person name="Xiong S."/>
            <person name="Wang X."/>
            <person name="Wei L."/>
            <person name="Li C."/>
            <person name="Ma Q."/>
            <person name="Ju M."/>
            <person name="Zhao R."/>
            <person name="Li G."/>
            <person name="Mu C."/>
            <person name="Tian Q."/>
            <person name="Mei H."/>
            <person name="Zhang T."/>
            <person name="Gao T."/>
            <person name="Zhang H."/>
        </authorList>
    </citation>
    <scope>NUCLEOTIDE SEQUENCE</scope>
    <source>
        <strain evidence="1">KEN1</strain>
    </source>
</reference>
<sequence length="256" mass="29143">MGDRTQEFHCNWSIAVTNCSFRMQYKKKLLLFIKNWKALRRSRRQFGDNARFRTDLIRKIKRDDGVWIESVDGIRDYVVSYFRKVFTCNHPSATDISLGTAQLRLVVDPGMAGELLSPYTEMEVTKALFQMTSFKSPGPNDMPPIFFQSFWQLFNMKTSLGDPISPYLFLLCTEAFSSLLQYTEQEGSIPRVSICRGTPSISHLLLEDDTLIFSGASPAISWAILDVLEIYNRASGQEINFAKSSIAFSRNSLEGV</sequence>
<evidence type="ECO:0000313" key="1">
    <source>
        <dbReference type="EMBL" id="KAL0454018.1"/>
    </source>
</evidence>
<accession>A0AAW2XIZ9</accession>
<dbReference type="InterPro" id="IPR052343">
    <property type="entry name" value="Retrotransposon-Effector_Assoc"/>
</dbReference>
<dbReference type="PANTHER" id="PTHR46890:SF48">
    <property type="entry name" value="RNA-DIRECTED DNA POLYMERASE"/>
    <property type="match status" value="1"/>
</dbReference>
<proteinExistence type="predicted"/>
<gene>
    <name evidence="1" type="ORF">Slati_0741000</name>
</gene>
<dbReference type="PANTHER" id="PTHR46890">
    <property type="entry name" value="NON-LTR RETROLELEMENT REVERSE TRANSCRIPTASE-LIKE PROTEIN-RELATED"/>
    <property type="match status" value="1"/>
</dbReference>
<name>A0AAW2XIZ9_9LAMI</name>